<feature type="compositionally biased region" description="Basic and acidic residues" evidence="1">
    <location>
        <begin position="101"/>
        <end position="126"/>
    </location>
</feature>
<proteinExistence type="predicted"/>
<dbReference type="AlphaFoldDB" id="A0A7R9EAR5"/>
<evidence type="ECO:0000256" key="1">
    <source>
        <dbReference type="SAM" id="MobiDB-lite"/>
    </source>
</evidence>
<organism evidence="2">
    <name type="scientific">Timema monikensis</name>
    <dbReference type="NCBI Taxonomy" id="170555"/>
    <lineage>
        <taxon>Eukaryota</taxon>
        <taxon>Metazoa</taxon>
        <taxon>Ecdysozoa</taxon>
        <taxon>Arthropoda</taxon>
        <taxon>Hexapoda</taxon>
        <taxon>Insecta</taxon>
        <taxon>Pterygota</taxon>
        <taxon>Neoptera</taxon>
        <taxon>Polyneoptera</taxon>
        <taxon>Phasmatodea</taxon>
        <taxon>Timematodea</taxon>
        <taxon>Timematoidea</taxon>
        <taxon>Timematidae</taxon>
        <taxon>Timema</taxon>
    </lineage>
</organism>
<evidence type="ECO:0000313" key="2">
    <source>
        <dbReference type="EMBL" id="CAD7430285.1"/>
    </source>
</evidence>
<sequence length="179" mass="20014">MFCKNGRMDGEINRRVNASRRVVGCMLTLAKNEVVSKEAKMAVYKSVLTPAFSGCEVWVCQEEHKEQSECGWNEISKKDVQIVLTIRVQDLLSNINDSDLTSDKNDSDDLKDSESMEEKDSSDLNKDITTTNPSAISYTDNLRSKIYRRIHTIPIGIAAQQCEIGGDMQVGLCRLAKSC</sequence>
<reference evidence="2" key="1">
    <citation type="submission" date="2020-11" db="EMBL/GenBank/DDBJ databases">
        <authorList>
            <person name="Tran Van P."/>
        </authorList>
    </citation>
    <scope>NUCLEOTIDE SEQUENCE</scope>
</reference>
<protein>
    <submittedName>
        <fullName evidence="2">Uncharacterized protein</fullName>
    </submittedName>
</protein>
<dbReference type="EMBL" id="OB794434">
    <property type="protein sequence ID" value="CAD7430285.1"/>
    <property type="molecule type" value="Genomic_DNA"/>
</dbReference>
<name>A0A7R9EAR5_9NEOP</name>
<feature type="region of interest" description="Disordered" evidence="1">
    <location>
        <begin position="101"/>
        <end position="130"/>
    </location>
</feature>
<gene>
    <name evidence="2" type="ORF">TMSB3V08_LOCUS7045</name>
</gene>
<accession>A0A7R9EAR5</accession>